<evidence type="ECO:0000313" key="4">
    <source>
        <dbReference type="Proteomes" id="UP000054558"/>
    </source>
</evidence>
<dbReference type="Proteomes" id="UP000054558">
    <property type="component" value="Unassembled WGS sequence"/>
</dbReference>
<feature type="region of interest" description="Disordered" evidence="2">
    <location>
        <begin position="122"/>
        <end position="147"/>
    </location>
</feature>
<dbReference type="AlphaFoldDB" id="A0A1Y1HQQ2"/>
<gene>
    <name evidence="3" type="ORF">KFL_000320180</name>
</gene>
<proteinExistence type="predicted"/>
<evidence type="ECO:0000256" key="1">
    <source>
        <dbReference type="SAM" id="Coils"/>
    </source>
</evidence>
<evidence type="ECO:0000313" key="3">
    <source>
        <dbReference type="EMBL" id="GAQ79519.1"/>
    </source>
</evidence>
<feature type="compositionally biased region" description="Basic and acidic residues" evidence="2">
    <location>
        <begin position="122"/>
        <end position="141"/>
    </location>
</feature>
<evidence type="ECO:0000256" key="2">
    <source>
        <dbReference type="SAM" id="MobiDB-lite"/>
    </source>
</evidence>
<accession>A0A1Y1HQQ2</accession>
<protein>
    <submittedName>
        <fullName evidence="3">Uncharacterized protein</fullName>
    </submittedName>
</protein>
<name>A0A1Y1HQQ2_KLENI</name>
<sequence>MDPLEEVRLKIAKVEAEISALTTEIREAEENIRHAGDAIEKQRWVKKEEQLRDKDTELLKQKNKLLDKEARLESAAGAGPSTTETGVSKVDLADQVQQMQSEIADLRLGRVQSDLEIANLHLKLDSSTRTSRTEAESEGKLELGPSA</sequence>
<feature type="coiled-coil region" evidence="1">
    <location>
        <begin position="4"/>
        <end position="38"/>
    </location>
</feature>
<organism evidence="3 4">
    <name type="scientific">Klebsormidium nitens</name>
    <name type="common">Green alga</name>
    <name type="synonym">Ulothrix nitens</name>
    <dbReference type="NCBI Taxonomy" id="105231"/>
    <lineage>
        <taxon>Eukaryota</taxon>
        <taxon>Viridiplantae</taxon>
        <taxon>Streptophyta</taxon>
        <taxon>Klebsormidiophyceae</taxon>
        <taxon>Klebsormidiales</taxon>
        <taxon>Klebsormidiaceae</taxon>
        <taxon>Klebsormidium</taxon>
    </lineage>
</organism>
<reference evidence="3 4" key="1">
    <citation type="journal article" date="2014" name="Nat. Commun.">
        <title>Klebsormidium flaccidum genome reveals primary factors for plant terrestrial adaptation.</title>
        <authorList>
            <person name="Hori K."/>
            <person name="Maruyama F."/>
            <person name="Fujisawa T."/>
            <person name="Togashi T."/>
            <person name="Yamamoto N."/>
            <person name="Seo M."/>
            <person name="Sato S."/>
            <person name="Yamada T."/>
            <person name="Mori H."/>
            <person name="Tajima N."/>
            <person name="Moriyama T."/>
            <person name="Ikeuchi M."/>
            <person name="Watanabe M."/>
            <person name="Wada H."/>
            <person name="Kobayashi K."/>
            <person name="Saito M."/>
            <person name="Masuda T."/>
            <person name="Sasaki-Sekimoto Y."/>
            <person name="Mashiguchi K."/>
            <person name="Awai K."/>
            <person name="Shimojima M."/>
            <person name="Masuda S."/>
            <person name="Iwai M."/>
            <person name="Nobusawa T."/>
            <person name="Narise T."/>
            <person name="Kondo S."/>
            <person name="Saito H."/>
            <person name="Sato R."/>
            <person name="Murakawa M."/>
            <person name="Ihara Y."/>
            <person name="Oshima-Yamada Y."/>
            <person name="Ohtaka K."/>
            <person name="Satoh M."/>
            <person name="Sonobe K."/>
            <person name="Ishii M."/>
            <person name="Ohtani R."/>
            <person name="Kanamori-Sato M."/>
            <person name="Honoki R."/>
            <person name="Miyazaki D."/>
            <person name="Mochizuki H."/>
            <person name="Umetsu J."/>
            <person name="Higashi K."/>
            <person name="Shibata D."/>
            <person name="Kamiya Y."/>
            <person name="Sato N."/>
            <person name="Nakamura Y."/>
            <person name="Tabata S."/>
            <person name="Ida S."/>
            <person name="Kurokawa K."/>
            <person name="Ohta H."/>
        </authorList>
    </citation>
    <scope>NUCLEOTIDE SEQUENCE [LARGE SCALE GENOMIC DNA]</scope>
    <source>
        <strain evidence="3 4">NIES-2285</strain>
    </source>
</reference>
<keyword evidence="4" id="KW-1185">Reference proteome</keyword>
<keyword evidence="1" id="KW-0175">Coiled coil</keyword>
<dbReference type="EMBL" id="DF236981">
    <property type="protein sequence ID" value="GAQ79519.1"/>
    <property type="molecule type" value="Genomic_DNA"/>
</dbReference>